<dbReference type="PANTHER" id="PTHR30572">
    <property type="entry name" value="MEMBRANE COMPONENT OF TRANSPORTER-RELATED"/>
    <property type="match status" value="1"/>
</dbReference>
<name>A0A7K1UMQ9_9MICC</name>
<feature type="transmembrane region" description="Helical" evidence="7">
    <location>
        <begin position="284"/>
        <end position="311"/>
    </location>
</feature>
<keyword evidence="4 7" id="KW-1133">Transmembrane helix</keyword>
<gene>
    <name evidence="9" type="ORF">GNZ21_15545</name>
</gene>
<keyword evidence="5 7" id="KW-0472">Membrane</keyword>
<feature type="transmembrane region" description="Helical" evidence="7">
    <location>
        <begin position="444"/>
        <end position="465"/>
    </location>
</feature>
<dbReference type="AlphaFoldDB" id="A0A7K1UMQ9"/>
<keyword evidence="2" id="KW-1003">Cell membrane</keyword>
<dbReference type="RefSeq" id="WP_157325987.1">
    <property type="nucleotide sequence ID" value="NZ_BMFX01000010.1"/>
</dbReference>
<evidence type="ECO:0000256" key="6">
    <source>
        <dbReference type="ARBA" id="ARBA00038076"/>
    </source>
</evidence>
<dbReference type="GO" id="GO:0022857">
    <property type="term" value="F:transmembrane transporter activity"/>
    <property type="evidence" value="ECO:0007669"/>
    <property type="project" value="TreeGrafter"/>
</dbReference>
<dbReference type="InterPro" id="IPR003838">
    <property type="entry name" value="ABC3_permease_C"/>
</dbReference>
<comment type="similarity">
    <text evidence="6">Belongs to the ABC-4 integral membrane protein family.</text>
</comment>
<protein>
    <submittedName>
        <fullName evidence="9">FtsX-like permease family protein</fullName>
    </submittedName>
</protein>
<dbReference type="Proteomes" id="UP000460157">
    <property type="component" value="Unassembled WGS sequence"/>
</dbReference>
<feature type="domain" description="ABC3 transporter permease C-terminal" evidence="8">
    <location>
        <begin position="666"/>
        <end position="784"/>
    </location>
</feature>
<feature type="transmembrane region" description="Helical" evidence="7">
    <location>
        <begin position="239"/>
        <end position="264"/>
    </location>
</feature>
<dbReference type="Pfam" id="PF02687">
    <property type="entry name" value="FtsX"/>
    <property type="match status" value="2"/>
</dbReference>
<proteinExistence type="inferred from homology"/>
<dbReference type="PANTHER" id="PTHR30572:SF4">
    <property type="entry name" value="ABC TRANSPORTER PERMEASE YTRF"/>
    <property type="match status" value="1"/>
</dbReference>
<evidence type="ECO:0000259" key="8">
    <source>
        <dbReference type="Pfam" id="PF02687"/>
    </source>
</evidence>
<feature type="transmembrane region" description="Helical" evidence="7">
    <location>
        <begin position="380"/>
        <end position="404"/>
    </location>
</feature>
<accession>A0A7K1UMQ9</accession>
<dbReference type="EMBL" id="WRPM01000103">
    <property type="protein sequence ID" value="MVT27750.1"/>
    <property type="molecule type" value="Genomic_DNA"/>
</dbReference>
<feature type="domain" description="ABC3 transporter permease C-terminal" evidence="8">
    <location>
        <begin position="197"/>
        <end position="318"/>
    </location>
</feature>
<keyword evidence="10" id="KW-1185">Reference proteome</keyword>
<feature type="transmembrane region" description="Helical" evidence="7">
    <location>
        <begin position="705"/>
        <end position="734"/>
    </location>
</feature>
<feature type="transmembrane region" description="Helical" evidence="7">
    <location>
        <begin position="192"/>
        <end position="218"/>
    </location>
</feature>
<evidence type="ECO:0000256" key="1">
    <source>
        <dbReference type="ARBA" id="ARBA00004651"/>
    </source>
</evidence>
<evidence type="ECO:0000256" key="4">
    <source>
        <dbReference type="ARBA" id="ARBA00022989"/>
    </source>
</evidence>
<organism evidence="9 10">
    <name type="scientific">Nesterenkonia alkaliphila</name>
    <dbReference type="NCBI Taxonomy" id="1463631"/>
    <lineage>
        <taxon>Bacteria</taxon>
        <taxon>Bacillati</taxon>
        <taxon>Actinomycetota</taxon>
        <taxon>Actinomycetes</taxon>
        <taxon>Micrococcales</taxon>
        <taxon>Micrococcaceae</taxon>
        <taxon>Nesterenkonia</taxon>
    </lineage>
</organism>
<feature type="transmembrane region" description="Helical" evidence="7">
    <location>
        <begin position="339"/>
        <end position="360"/>
    </location>
</feature>
<evidence type="ECO:0000256" key="7">
    <source>
        <dbReference type="SAM" id="Phobius"/>
    </source>
</evidence>
<comment type="subcellular location">
    <subcellularLocation>
        <location evidence="1">Cell membrane</location>
        <topology evidence="1">Multi-pass membrane protein</topology>
    </subcellularLocation>
</comment>
<dbReference type="InterPro" id="IPR050250">
    <property type="entry name" value="Macrolide_Exporter_MacB"/>
</dbReference>
<feature type="transmembrane region" description="Helical" evidence="7">
    <location>
        <begin position="659"/>
        <end position="684"/>
    </location>
</feature>
<evidence type="ECO:0000313" key="9">
    <source>
        <dbReference type="EMBL" id="MVT27750.1"/>
    </source>
</evidence>
<comment type="caution">
    <text evidence="9">The sequence shown here is derived from an EMBL/GenBank/DDBJ whole genome shotgun (WGS) entry which is preliminary data.</text>
</comment>
<sequence>MSTLTGSREYPLVEGRLPQAADELLVSESAAQWQDLAVGDTYQAEAVRWEMDDSYTVVDQAQYTVVGIAETSVWSPEAYLTAEGMDRVPVDPEADYGFVEPAEIRVVLPESVHGDRAAQEAVQQQIAELVGQLIASGELDMLAPASATPEAGAAQEDPFGIVSVSQLQIATSEQIVDLWVAERTGDAQLLRWVALGFGSIAVFVSALVIANTFQVIVASRQRTMALIRAVGGTAAQLRWATLAEGAVLGLLGGAAGVLLGWGIAQGFVVAMNFLGGGGEGIPAALPNLIAMGVGLGLGLVMAVGSALYPAFSAGRISPMIALRPADVAPPENRGSTVRLVLGALLTAVGLAAVLYAALGWPASEPNPELDYYGMFNADPVAGLPFPVIGLGGGILGFLGVLVLAKTIVPPLAEWLGTALAALRPLKVPARLAGQNARQVPGRTAATSSALLVGVTLVATMITGAATAQKLLYTELAESYPVDGAVAELEEDQWQVLQDSPVVTEVMMLPGLQAQHTEDIHWQVLVLEDAEFSEISRLPLDQLQEDGPIIYAGWNAFAQADYSSVSETLMLELPTGQPAKEFPVQLASWLPHDVVAVPQALLPPGDRDATPGAGAVFRVADDAQYQEIWQLHEALGGYSAQASVEGAAYRAETLRLIDAILLGVLALLGASVLVAVLGVSNTLSLSVFERQREAALLRANGMTRRALGATIGIEALLLAAVALLLGTGMGALFGWAGVSALVAREDWTVAPEIPWLRMAAVWAATLLASLAAAWLPARRLSRVQPAAGLSRAA</sequence>
<evidence type="ECO:0000313" key="10">
    <source>
        <dbReference type="Proteomes" id="UP000460157"/>
    </source>
</evidence>
<dbReference type="OrthoDB" id="9780560at2"/>
<feature type="transmembrane region" description="Helical" evidence="7">
    <location>
        <begin position="754"/>
        <end position="774"/>
    </location>
</feature>
<evidence type="ECO:0000256" key="2">
    <source>
        <dbReference type="ARBA" id="ARBA00022475"/>
    </source>
</evidence>
<dbReference type="GO" id="GO:0005886">
    <property type="term" value="C:plasma membrane"/>
    <property type="evidence" value="ECO:0007669"/>
    <property type="project" value="UniProtKB-SubCell"/>
</dbReference>
<reference evidence="9 10" key="1">
    <citation type="submission" date="2019-12" db="EMBL/GenBank/DDBJ databases">
        <title>Nesterenkonia muleiensis sp. nov., a novel actinobacterium isolated from sap of Populus euphratica.</title>
        <authorList>
            <person name="Wang R."/>
        </authorList>
    </citation>
    <scope>NUCLEOTIDE SEQUENCE [LARGE SCALE GENOMIC DNA]</scope>
    <source>
        <strain evidence="9 10">F10</strain>
    </source>
</reference>
<evidence type="ECO:0000256" key="3">
    <source>
        <dbReference type="ARBA" id="ARBA00022692"/>
    </source>
</evidence>
<keyword evidence="3 7" id="KW-0812">Transmembrane</keyword>
<evidence type="ECO:0000256" key="5">
    <source>
        <dbReference type="ARBA" id="ARBA00023136"/>
    </source>
</evidence>